<organism evidence="2 3">
    <name type="scientific">Armillaria borealis</name>
    <dbReference type="NCBI Taxonomy" id="47425"/>
    <lineage>
        <taxon>Eukaryota</taxon>
        <taxon>Fungi</taxon>
        <taxon>Dikarya</taxon>
        <taxon>Basidiomycota</taxon>
        <taxon>Agaricomycotina</taxon>
        <taxon>Agaricomycetes</taxon>
        <taxon>Agaricomycetidae</taxon>
        <taxon>Agaricales</taxon>
        <taxon>Marasmiineae</taxon>
        <taxon>Physalacriaceae</taxon>
        <taxon>Armillaria</taxon>
    </lineage>
</organism>
<evidence type="ECO:0000256" key="1">
    <source>
        <dbReference type="SAM" id="Phobius"/>
    </source>
</evidence>
<gene>
    <name evidence="2" type="ORF">EV421DRAFT_461733</name>
</gene>
<feature type="transmembrane region" description="Helical" evidence="1">
    <location>
        <begin position="73"/>
        <end position="99"/>
    </location>
</feature>
<sequence>MLSRSPQTVSLDTSISFLRPYHCIPSTITPLCISPCWHLLITYYPFHSTVFGGFPDTGVEMLKPLRLHLSLHYLYQVSHSVSLIYSLALFCFAQCFIKYSVQGNANWPLVFAGAVAPLFLNILRSVSS</sequence>
<dbReference type="AlphaFoldDB" id="A0AA39K5L7"/>
<feature type="transmembrane region" description="Helical" evidence="1">
    <location>
        <begin position="105"/>
        <end position="123"/>
    </location>
</feature>
<keyword evidence="1" id="KW-1133">Transmembrane helix</keyword>
<dbReference type="EMBL" id="JAUEPT010000002">
    <property type="protein sequence ID" value="KAK0454930.1"/>
    <property type="molecule type" value="Genomic_DNA"/>
</dbReference>
<keyword evidence="3" id="KW-1185">Reference proteome</keyword>
<protein>
    <submittedName>
        <fullName evidence="2">Uncharacterized protein</fullName>
    </submittedName>
</protein>
<comment type="caution">
    <text evidence="2">The sequence shown here is derived from an EMBL/GenBank/DDBJ whole genome shotgun (WGS) entry which is preliminary data.</text>
</comment>
<keyword evidence="1" id="KW-0812">Transmembrane</keyword>
<evidence type="ECO:0000313" key="3">
    <source>
        <dbReference type="Proteomes" id="UP001175226"/>
    </source>
</evidence>
<keyword evidence="1" id="KW-0472">Membrane</keyword>
<name>A0AA39K5L7_9AGAR</name>
<dbReference type="Proteomes" id="UP001175226">
    <property type="component" value="Unassembled WGS sequence"/>
</dbReference>
<proteinExistence type="predicted"/>
<reference evidence="2" key="1">
    <citation type="submission" date="2023-06" db="EMBL/GenBank/DDBJ databases">
        <authorList>
            <consortium name="Lawrence Berkeley National Laboratory"/>
            <person name="Ahrendt S."/>
            <person name="Sahu N."/>
            <person name="Indic B."/>
            <person name="Wong-Bajracharya J."/>
            <person name="Merenyi Z."/>
            <person name="Ke H.-M."/>
            <person name="Monk M."/>
            <person name="Kocsube S."/>
            <person name="Drula E."/>
            <person name="Lipzen A."/>
            <person name="Balint B."/>
            <person name="Henrissat B."/>
            <person name="Andreopoulos B."/>
            <person name="Martin F.M."/>
            <person name="Harder C.B."/>
            <person name="Rigling D."/>
            <person name="Ford K.L."/>
            <person name="Foster G.D."/>
            <person name="Pangilinan J."/>
            <person name="Papanicolaou A."/>
            <person name="Barry K."/>
            <person name="LaButti K."/>
            <person name="Viragh M."/>
            <person name="Koriabine M."/>
            <person name="Yan M."/>
            <person name="Riley R."/>
            <person name="Champramary S."/>
            <person name="Plett K.L."/>
            <person name="Tsai I.J."/>
            <person name="Slot J."/>
            <person name="Sipos G."/>
            <person name="Plett J."/>
            <person name="Nagy L.G."/>
            <person name="Grigoriev I.V."/>
        </authorList>
    </citation>
    <scope>NUCLEOTIDE SEQUENCE</scope>
    <source>
        <strain evidence="2">FPL87.14</strain>
    </source>
</reference>
<evidence type="ECO:0000313" key="2">
    <source>
        <dbReference type="EMBL" id="KAK0454930.1"/>
    </source>
</evidence>
<accession>A0AA39K5L7</accession>